<proteinExistence type="predicted"/>
<feature type="region of interest" description="Disordered" evidence="1">
    <location>
        <begin position="12"/>
        <end position="91"/>
    </location>
</feature>
<dbReference type="AlphaFoldDB" id="A0A2W5TMW9"/>
<feature type="transmembrane region" description="Helical" evidence="2">
    <location>
        <begin position="128"/>
        <end position="151"/>
    </location>
</feature>
<gene>
    <name evidence="3" type="ORF">DI536_06850</name>
</gene>
<evidence type="ECO:0000256" key="2">
    <source>
        <dbReference type="SAM" id="Phobius"/>
    </source>
</evidence>
<evidence type="ECO:0000256" key="1">
    <source>
        <dbReference type="SAM" id="MobiDB-lite"/>
    </source>
</evidence>
<comment type="caution">
    <text evidence="3">The sequence shown here is derived from an EMBL/GenBank/DDBJ whole genome shotgun (WGS) entry which is preliminary data.</text>
</comment>
<organism evidence="3 4">
    <name type="scientific">Archangium gephyra</name>
    <dbReference type="NCBI Taxonomy" id="48"/>
    <lineage>
        <taxon>Bacteria</taxon>
        <taxon>Pseudomonadati</taxon>
        <taxon>Myxococcota</taxon>
        <taxon>Myxococcia</taxon>
        <taxon>Myxococcales</taxon>
        <taxon>Cystobacterineae</taxon>
        <taxon>Archangiaceae</taxon>
        <taxon>Archangium</taxon>
    </lineage>
</organism>
<dbReference type="Proteomes" id="UP000249061">
    <property type="component" value="Unassembled WGS sequence"/>
</dbReference>
<reference evidence="3 4" key="1">
    <citation type="submission" date="2017-08" db="EMBL/GenBank/DDBJ databases">
        <title>Infants hospitalized years apart are colonized by the same room-sourced microbial strains.</title>
        <authorList>
            <person name="Brooks B."/>
            <person name="Olm M.R."/>
            <person name="Firek B.A."/>
            <person name="Baker R."/>
            <person name="Thomas B.C."/>
            <person name="Morowitz M.J."/>
            <person name="Banfield J.F."/>
        </authorList>
    </citation>
    <scope>NUCLEOTIDE SEQUENCE [LARGE SCALE GENOMIC DNA]</scope>
    <source>
        <strain evidence="3">S2_003_000_R2_14</strain>
    </source>
</reference>
<protein>
    <submittedName>
        <fullName evidence="3">Uncharacterized protein</fullName>
    </submittedName>
</protein>
<accession>A0A2W5TMW9</accession>
<keyword evidence="2" id="KW-0472">Membrane</keyword>
<keyword evidence="2" id="KW-1133">Transmembrane helix</keyword>
<name>A0A2W5TMW9_9BACT</name>
<feature type="compositionally biased region" description="Pro residues" evidence="1">
    <location>
        <begin position="24"/>
        <end position="42"/>
    </location>
</feature>
<evidence type="ECO:0000313" key="3">
    <source>
        <dbReference type="EMBL" id="PZR16012.1"/>
    </source>
</evidence>
<feature type="transmembrane region" description="Helical" evidence="2">
    <location>
        <begin position="212"/>
        <end position="235"/>
    </location>
</feature>
<sequence length="286" mass="29509">MFVVVLAPMLASAQDTTSSTQEFSPPPMVPATPPPMPPPEPTSQPQAAPGTNPGTPAPPGTYAPNAPSSGYTYSPYGQGRNAQNKTPPPPEIGLMISETLFGMLSAAGPTVLPYVLLNASSGGFGGDIMGVLVVAIFGLTPIIVAQTQTGIANGSPYYQIDSWIPLLVGLAAQAGVLTAYYFANSYQGHPSFIPPPLFSGASTGGAPPDQGAVVWLFIGSLGIVPILQMAAINIFKQPKKSLFAAWGKPPDKNGFSLGLPTAAPVVSRTQEGVGYGAQLQFLRGTW</sequence>
<dbReference type="EMBL" id="QFQP01000004">
    <property type="protein sequence ID" value="PZR16012.1"/>
    <property type="molecule type" value="Genomic_DNA"/>
</dbReference>
<feature type="compositionally biased region" description="Polar residues" evidence="1">
    <location>
        <begin position="13"/>
        <end position="23"/>
    </location>
</feature>
<evidence type="ECO:0000313" key="4">
    <source>
        <dbReference type="Proteomes" id="UP000249061"/>
    </source>
</evidence>
<feature type="transmembrane region" description="Helical" evidence="2">
    <location>
        <begin position="163"/>
        <end position="183"/>
    </location>
</feature>
<keyword evidence="2" id="KW-0812">Transmembrane</keyword>
<feature type="compositionally biased region" description="Low complexity" evidence="1">
    <location>
        <begin position="43"/>
        <end position="54"/>
    </location>
</feature>